<organism evidence="3 4">
    <name type="scientific">Vibrio tritonius</name>
    <dbReference type="NCBI Taxonomy" id="1435069"/>
    <lineage>
        <taxon>Bacteria</taxon>
        <taxon>Pseudomonadati</taxon>
        <taxon>Pseudomonadota</taxon>
        <taxon>Gammaproteobacteria</taxon>
        <taxon>Vibrionales</taxon>
        <taxon>Vibrionaceae</taxon>
        <taxon>Vibrio</taxon>
    </lineage>
</organism>
<dbReference type="PANTHER" id="PTHR21064:SF6">
    <property type="entry name" value="AMINOGLYCOSIDE PHOSPHOTRANSFERASE DOMAIN-CONTAINING PROTEIN"/>
    <property type="match status" value="1"/>
</dbReference>
<dbReference type="Proteomes" id="UP001199044">
    <property type="component" value="Unassembled WGS sequence"/>
</dbReference>
<dbReference type="Pfam" id="PF01636">
    <property type="entry name" value="APH"/>
    <property type="match status" value="1"/>
</dbReference>
<dbReference type="PANTHER" id="PTHR21064">
    <property type="entry name" value="AMINOGLYCOSIDE PHOSPHOTRANSFERASE DOMAIN-CONTAINING PROTEIN-RELATED"/>
    <property type="match status" value="1"/>
</dbReference>
<dbReference type="InterPro" id="IPR002575">
    <property type="entry name" value="Aminoglycoside_PTrfase"/>
</dbReference>
<dbReference type="InterPro" id="IPR050249">
    <property type="entry name" value="Pseudomonas-type_ThrB"/>
</dbReference>
<comment type="similarity">
    <text evidence="1">Belongs to the pseudomonas-type ThrB family.</text>
</comment>
<accession>A0ABS7YU18</accession>
<keyword evidence="4" id="KW-1185">Reference proteome</keyword>
<comment type="caution">
    <text evidence="3">The sequence shown here is derived from an EMBL/GenBank/DDBJ whole genome shotgun (WGS) entry which is preliminary data.</text>
</comment>
<protein>
    <submittedName>
        <fullName evidence="3">Phosphotransferase</fullName>
    </submittedName>
</protein>
<evidence type="ECO:0000256" key="1">
    <source>
        <dbReference type="ARBA" id="ARBA00038240"/>
    </source>
</evidence>
<name>A0ABS7YU18_9VIBR</name>
<dbReference type="Gene3D" id="3.30.200.20">
    <property type="entry name" value="Phosphorylase Kinase, domain 1"/>
    <property type="match status" value="1"/>
</dbReference>
<proteinExistence type="inferred from homology"/>
<gene>
    <name evidence="3" type="ORF">LDJ79_20725</name>
</gene>
<dbReference type="EMBL" id="JAIWIU010000181">
    <property type="protein sequence ID" value="MCA2018552.1"/>
    <property type="molecule type" value="Genomic_DNA"/>
</dbReference>
<evidence type="ECO:0000313" key="4">
    <source>
        <dbReference type="Proteomes" id="UP001199044"/>
    </source>
</evidence>
<evidence type="ECO:0000259" key="2">
    <source>
        <dbReference type="Pfam" id="PF01636"/>
    </source>
</evidence>
<dbReference type="SUPFAM" id="SSF56112">
    <property type="entry name" value="Protein kinase-like (PK-like)"/>
    <property type="match status" value="1"/>
</dbReference>
<dbReference type="InterPro" id="IPR011009">
    <property type="entry name" value="Kinase-like_dom_sf"/>
</dbReference>
<evidence type="ECO:0000313" key="3">
    <source>
        <dbReference type="EMBL" id="MCA2018552.1"/>
    </source>
</evidence>
<dbReference type="Gene3D" id="3.90.1200.10">
    <property type="match status" value="1"/>
</dbReference>
<dbReference type="RefSeq" id="WP_225251925.1">
    <property type="nucleotide sequence ID" value="NZ_JAIWIU010000181.1"/>
</dbReference>
<sequence length="360" mass="41236">MTMELSNQQTQVLRGDAGSQAQCDIAVEQYDTLSDVEITELAKRAMQNYAADYQGELSLLCRSENATFKIVTADKQYALRIHRPNYHDKISIESELAWLSALTEQGIVSPTPITSRDGNRVQTLFVSEHEQRHVVLFDWIDGATPTTDVDPKAYQALGTIMARLHMQSIQWHKPNDFKRLVWSHDNMVGKRGYWGAWSAVAGLNDQDRELIERVLNIVQRQLTYYGKAPDRYGLIHADLRLTNLLMHQEGTRVIDFDDCGIGWFMHDAAAAISFYEHHPLRDEWINNWLIGYQSVRALTAHDIAILPVMIIQRRIQLLAWVGSHSETEMAQSLGENWVKETVRLCREFLEQECSELPLAV</sequence>
<feature type="domain" description="Aminoglycoside phosphotransferase" evidence="2">
    <location>
        <begin position="64"/>
        <end position="294"/>
    </location>
</feature>
<reference evidence="4" key="1">
    <citation type="submission" date="2023-07" db="EMBL/GenBank/DDBJ databases">
        <title>Molecular identification of indigenous halophilic bacteria isolated from red sea cost, biodegradation of synthetic dyes and assessment of degraded metabolite toxicity.</title>
        <authorList>
            <person name="Chaieb K."/>
            <person name="Altayb H.N."/>
        </authorList>
    </citation>
    <scope>NUCLEOTIDE SEQUENCE [LARGE SCALE GENOMIC DNA]</scope>
    <source>
        <strain evidence="4">K20</strain>
    </source>
</reference>